<evidence type="ECO:0000313" key="2">
    <source>
        <dbReference type="EMBL" id="KKO44686.1"/>
    </source>
</evidence>
<feature type="signal peptide" evidence="1">
    <location>
        <begin position="1"/>
        <end position="21"/>
    </location>
</feature>
<keyword evidence="3" id="KW-1185">Reference proteome</keyword>
<feature type="chain" id="PRO_5005644395" evidence="1">
    <location>
        <begin position="22"/>
        <end position="178"/>
    </location>
</feature>
<keyword evidence="1" id="KW-0732">Signal</keyword>
<dbReference type="AlphaFoldDB" id="A0A0M2V225"/>
<dbReference type="EMBL" id="LAHO01000014">
    <property type="protein sequence ID" value="KKO44686.1"/>
    <property type="molecule type" value="Genomic_DNA"/>
</dbReference>
<dbReference type="OrthoDB" id="6236405at2"/>
<reference evidence="2 3" key="1">
    <citation type="submission" date="2015-03" db="EMBL/GenBank/DDBJ databases">
        <title>Draft genome sequences of two protease-producing strains of Arsukibacterium isolated from two cold and alkaline environments.</title>
        <authorList>
            <person name="Lylloff J.E."/>
            <person name="Skov L.B."/>
            <person name="Jepsen M."/>
            <person name="Hallin P.F."/>
            <person name="Sorensen S.J."/>
            <person name="Stougaard P."/>
            <person name="Glaring M.A."/>
        </authorList>
    </citation>
    <scope>NUCLEOTIDE SEQUENCE [LARGE SCALE GENOMIC DNA]</scope>
    <source>
        <strain evidence="2 3">GCM72</strain>
    </source>
</reference>
<dbReference type="InterPro" id="IPR011250">
    <property type="entry name" value="OMP/PagP_B-barrel"/>
</dbReference>
<gene>
    <name evidence="2" type="ORF">WG68_14140</name>
</gene>
<dbReference type="Proteomes" id="UP000034228">
    <property type="component" value="Unassembled WGS sequence"/>
</dbReference>
<sequence length="178" mass="19282">MKKLLVASALMAMAVSANSIANPVWDYVGAGYTDAAGDGPYIEGSFRLNRNWVADASYTRLSMGRFDANQLKAGLNYIMGTTLDFSPKTQTYLLGGIENWSGDADETGAYAGVGIRHPLTPQVELYSEATYHTVYNDHGSLAGGIAYFLSPDWAIRGNLALNSGNTKNEFRLGVSYQF</sequence>
<dbReference type="SUPFAM" id="SSF56925">
    <property type="entry name" value="OMPA-like"/>
    <property type="match status" value="1"/>
</dbReference>
<evidence type="ECO:0000256" key="1">
    <source>
        <dbReference type="SAM" id="SignalP"/>
    </source>
</evidence>
<dbReference type="STRING" id="336831.WG68_14140"/>
<dbReference type="RefSeq" id="WP_046558358.1">
    <property type="nucleotide sequence ID" value="NZ_LAHO01000014.1"/>
</dbReference>
<proteinExistence type="predicted"/>
<accession>A0A0M2V225</accession>
<comment type="caution">
    <text evidence="2">The sequence shown here is derived from an EMBL/GenBank/DDBJ whole genome shotgun (WGS) entry which is preliminary data.</text>
</comment>
<organism evidence="2 3">
    <name type="scientific">Arsukibacterium ikkense</name>
    <dbReference type="NCBI Taxonomy" id="336831"/>
    <lineage>
        <taxon>Bacteria</taxon>
        <taxon>Pseudomonadati</taxon>
        <taxon>Pseudomonadota</taxon>
        <taxon>Gammaproteobacteria</taxon>
        <taxon>Chromatiales</taxon>
        <taxon>Chromatiaceae</taxon>
        <taxon>Arsukibacterium</taxon>
    </lineage>
</organism>
<evidence type="ECO:0000313" key="3">
    <source>
        <dbReference type="Proteomes" id="UP000034228"/>
    </source>
</evidence>
<dbReference type="PATRIC" id="fig|336831.14.peg.1454"/>
<name>A0A0M2V225_9GAMM</name>
<protein>
    <submittedName>
        <fullName evidence="2">Membrane protein</fullName>
    </submittedName>
</protein>